<accession>A0ABM0QH10</accession>
<organism evidence="2 3">
    <name type="scientific">Galeopterus variegatus</name>
    <name type="common">Malayan flying lemur</name>
    <name type="synonym">Cynocephalus variegatus</name>
    <dbReference type="NCBI Taxonomy" id="482537"/>
    <lineage>
        <taxon>Eukaryota</taxon>
        <taxon>Metazoa</taxon>
        <taxon>Chordata</taxon>
        <taxon>Craniata</taxon>
        <taxon>Vertebrata</taxon>
        <taxon>Euteleostomi</taxon>
        <taxon>Mammalia</taxon>
        <taxon>Eutheria</taxon>
        <taxon>Euarchontoglires</taxon>
        <taxon>Dermoptera</taxon>
        <taxon>Cynocephalidae</taxon>
        <taxon>Galeopterus</taxon>
    </lineage>
</organism>
<dbReference type="PANTHER" id="PTHR36462:SF1">
    <property type="entry name" value="CHROMOSOME 12 OPEN READING FRAME 71"/>
    <property type="match status" value="1"/>
</dbReference>
<gene>
    <name evidence="3" type="primary">LOC103587857</name>
</gene>
<protein>
    <submittedName>
        <fullName evidence="3">Uncharacterized protein C12orf71 homolog</fullName>
    </submittedName>
</protein>
<keyword evidence="2" id="KW-1185">Reference proteome</keyword>
<feature type="compositionally biased region" description="Low complexity" evidence="1">
    <location>
        <begin position="1"/>
        <end position="10"/>
    </location>
</feature>
<dbReference type="Pfam" id="PF15480">
    <property type="entry name" value="DUF4640"/>
    <property type="match status" value="1"/>
</dbReference>
<name>A0ABM0QH10_GALVR</name>
<dbReference type="GeneID" id="103587857"/>
<proteinExistence type="predicted"/>
<feature type="region of interest" description="Disordered" evidence="1">
    <location>
        <begin position="148"/>
        <end position="207"/>
    </location>
</feature>
<feature type="compositionally biased region" description="Polar residues" evidence="1">
    <location>
        <begin position="164"/>
        <end position="198"/>
    </location>
</feature>
<feature type="region of interest" description="Disordered" evidence="1">
    <location>
        <begin position="234"/>
        <end position="266"/>
    </location>
</feature>
<dbReference type="PANTHER" id="PTHR36462">
    <property type="entry name" value="CHROMOSOME 12 OPEN READING FRAME 71"/>
    <property type="match status" value="1"/>
</dbReference>
<sequence>MAYSSSSSDYSDTEDCGSETESNLSLSVGYFPYEDTFIYETPSCEDASCKGSPIPFLPPIQGTWRTESRGRLLRRQDQIQDKPEQFCKLSIPLAWDVDMGSNNADSIANWDLNGDKQWIDKYPKERKLTLSRLNGLVQKLETFLENHKDDDSVFPESTQEEDFQLSSSSDPDMAQMISQAASSHRTSAKDTSSVSSGQPEKGDTPSDTQAISCLNCGCVFRWLRKHVLGSLLRRQHRSKPTGSPHQLAPKKRRCRSSRRVHTQEFL</sequence>
<dbReference type="InterPro" id="IPR027908">
    <property type="entry name" value="DUF4640"/>
</dbReference>
<feature type="compositionally biased region" description="Basic residues" evidence="1">
    <location>
        <begin position="248"/>
        <end position="260"/>
    </location>
</feature>
<evidence type="ECO:0000313" key="3">
    <source>
        <dbReference type="RefSeq" id="XP_008567651.1"/>
    </source>
</evidence>
<evidence type="ECO:0000256" key="1">
    <source>
        <dbReference type="SAM" id="MobiDB-lite"/>
    </source>
</evidence>
<reference evidence="3" key="1">
    <citation type="submission" date="2025-08" db="UniProtKB">
        <authorList>
            <consortium name="RefSeq"/>
        </authorList>
    </citation>
    <scope>IDENTIFICATION</scope>
</reference>
<dbReference type="Proteomes" id="UP000694923">
    <property type="component" value="Unplaced"/>
</dbReference>
<dbReference type="RefSeq" id="XP_008567651.1">
    <property type="nucleotide sequence ID" value="XM_008569429.1"/>
</dbReference>
<evidence type="ECO:0000313" key="2">
    <source>
        <dbReference type="Proteomes" id="UP000694923"/>
    </source>
</evidence>
<feature type="region of interest" description="Disordered" evidence="1">
    <location>
        <begin position="1"/>
        <end position="22"/>
    </location>
</feature>